<dbReference type="Proteomes" id="UP000887565">
    <property type="component" value="Unplaced"/>
</dbReference>
<evidence type="ECO:0000313" key="1">
    <source>
        <dbReference type="Proteomes" id="UP000887565"/>
    </source>
</evidence>
<accession>A0A915JPN9</accession>
<reference evidence="2" key="1">
    <citation type="submission" date="2022-11" db="UniProtKB">
        <authorList>
            <consortium name="WormBaseParasite"/>
        </authorList>
    </citation>
    <scope>IDENTIFICATION</scope>
</reference>
<keyword evidence="1" id="KW-1185">Reference proteome</keyword>
<dbReference type="AlphaFoldDB" id="A0A915JPN9"/>
<organism evidence="1 2">
    <name type="scientific">Romanomermis culicivorax</name>
    <name type="common">Nematode worm</name>
    <dbReference type="NCBI Taxonomy" id="13658"/>
    <lineage>
        <taxon>Eukaryota</taxon>
        <taxon>Metazoa</taxon>
        <taxon>Ecdysozoa</taxon>
        <taxon>Nematoda</taxon>
        <taxon>Enoplea</taxon>
        <taxon>Dorylaimia</taxon>
        <taxon>Mermithida</taxon>
        <taxon>Mermithoidea</taxon>
        <taxon>Mermithidae</taxon>
        <taxon>Romanomermis</taxon>
    </lineage>
</organism>
<sequence>MEQNLEVHGFTGVEIIPSPRISLRRDHPELELKLEHEILMSVPATHKRPGWTSLDVNSFLSESGETSDAGDVAPVVVISSDAGFTSVVAGISGVFSEEKGSLTKR</sequence>
<proteinExistence type="predicted"/>
<protein>
    <submittedName>
        <fullName evidence="2">Uncharacterized protein</fullName>
    </submittedName>
</protein>
<name>A0A915JPN9_ROMCU</name>
<dbReference type="WBParaSite" id="nRc.2.0.1.t28062-RA">
    <property type="protein sequence ID" value="nRc.2.0.1.t28062-RA"/>
    <property type="gene ID" value="nRc.2.0.1.g28062"/>
</dbReference>
<evidence type="ECO:0000313" key="2">
    <source>
        <dbReference type="WBParaSite" id="nRc.2.0.1.t28062-RA"/>
    </source>
</evidence>